<dbReference type="EMBL" id="CAJNOJ010000067">
    <property type="protein sequence ID" value="CAF1018715.1"/>
    <property type="molecule type" value="Genomic_DNA"/>
</dbReference>
<gene>
    <name evidence="1" type="ORF">EDS130_LOCUS15774</name>
</gene>
<evidence type="ECO:0000313" key="2">
    <source>
        <dbReference type="Proteomes" id="UP000663852"/>
    </source>
</evidence>
<accession>A0A814I4R2</accession>
<protein>
    <submittedName>
        <fullName evidence="1">Uncharacterized protein</fullName>
    </submittedName>
</protein>
<comment type="caution">
    <text evidence="1">The sequence shown here is derived from an EMBL/GenBank/DDBJ whole genome shotgun (WGS) entry which is preliminary data.</text>
</comment>
<organism evidence="1 2">
    <name type="scientific">Adineta ricciae</name>
    <name type="common">Rotifer</name>
    <dbReference type="NCBI Taxonomy" id="249248"/>
    <lineage>
        <taxon>Eukaryota</taxon>
        <taxon>Metazoa</taxon>
        <taxon>Spiralia</taxon>
        <taxon>Gnathifera</taxon>
        <taxon>Rotifera</taxon>
        <taxon>Eurotatoria</taxon>
        <taxon>Bdelloidea</taxon>
        <taxon>Adinetida</taxon>
        <taxon>Adinetidae</taxon>
        <taxon>Adineta</taxon>
    </lineage>
</organism>
<name>A0A814I4R2_ADIRI</name>
<reference evidence="1" key="1">
    <citation type="submission" date="2021-02" db="EMBL/GenBank/DDBJ databases">
        <authorList>
            <person name="Nowell W R."/>
        </authorList>
    </citation>
    <scope>NUCLEOTIDE SEQUENCE</scope>
</reference>
<proteinExistence type="predicted"/>
<dbReference type="Proteomes" id="UP000663852">
    <property type="component" value="Unassembled WGS sequence"/>
</dbReference>
<evidence type="ECO:0000313" key="1">
    <source>
        <dbReference type="EMBL" id="CAF1018715.1"/>
    </source>
</evidence>
<sequence length="100" mass="11926">MFILDLYGERAFLFSMLKQPLSLSLSLFTKAELETQQVDKTRLSSTIRSLPTTTIIIIKRISTTTKKKQKLDIEYNVSNYSFCRHYYILFRFQNIFNYHN</sequence>
<dbReference type="AlphaFoldDB" id="A0A814I4R2"/>